<dbReference type="Proteomes" id="UP001055868">
    <property type="component" value="Chromosome"/>
</dbReference>
<dbReference type="InterPro" id="IPR025557">
    <property type="entry name" value="DUF4282"/>
</dbReference>
<sequence length="107" mass="11942">MFDFRFQHFITVGFSSFLYVIAWVVAALLWLWNIVSAIVLGFGFASANYYSDSSFTPWPLILAIVLGWIPSVIAIILMRLGLEFSVAVVRTAQNTGALVQQGEAPRR</sequence>
<organism evidence="2 3">
    <name type="scientific">Brachybacterium kimchii</name>
    <dbReference type="NCBI Taxonomy" id="2942909"/>
    <lineage>
        <taxon>Bacteria</taxon>
        <taxon>Bacillati</taxon>
        <taxon>Actinomycetota</taxon>
        <taxon>Actinomycetes</taxon>
        <taxon>Micrococcales</taxon>
        <taxon>Dermabacteraceae</taxon>
        <taxon>Brachybacterium</taxon>
    </lineage>
</organism>
<reference evidence="2" key="1">
    <citation type="submission" date="2022-05" db="EMBL/GenBank/DDBJ databases">
        <title>Genomic analysis of Brachybacterium sp. CBA3104.</title>
        <authorList>
            <person name="Roh S.W."/>
            <person name="Kim Y.B."/>
            <person name="Kim Y."/>
        </authorList>
    </citation>
    <scope>NUCLEOTIDE SEQUENCE</scope>
    <source>
        <strain evidence="2">CBA3104</strain>
    </source>
</reference>
<dbReference type="EMBL" id="CP097218">
    <property type="protein sequence ID" value="UQN29908.1"/>
    <property type="molecule type" value="Genomic_DNA"/>
</dbReference>
<proteinExistence type="predicted"/>
<keyword evidence="3" id="KW-1185">Reference proteome</keyword>
<accession>A0ABY4N5T2</accession>
<gene>
    <name evidence="2" type="ORF">M4486_00715</name>
</gene>
<feature type="transmembrane region" description="Helical" evidence="1">
    <location>
        <begin position="12"/>
        <end position="45"/>
    </location>
</feature>
<protein>
    <submittedName>
        <fullName evidence="2">DUF4282 domain-containing protein</fullName>
    </submittedName>
</protein>
<feature type="transmembrane region" description="Helical" evidence="1">
    <location>
        <begin position="57"/>
        <end position="77"/>
    </location>
</feature>
<evidence type="ECO:0000313" key="2">
    <source>
        <dbReference type="EMBL" id="UQN29908.1"/>
    </source>
</evidence>
<dbReference type="Pfam" id="PF14110">
    <property type="entry name" value="DUF4282"/>
    <property type="match status" value="1"/>
</dbReference>
<keyword evidence="1" id="KW-0812">Transmembrane</keyword>
<dbReference type="RefSeq" id="WP_249479091.1">
    <property type="nucleotide sequence ID" value="NZ_CP097218.1"/>
</dbReference>
<keyword evidence="1" id="KW-0472">Membrane</keyword>
<evidence type="ECO:0000256" key="1">
    <source>
        <dbReference type="SAM" id="Phobius"/>
    </source>
</evidence>
<evidence type="ECO:0000313" key="3">
    <source>
        <dbReference type="Proteomes" id="UP001055868"/>
    </source>
</evidence>
<keyword evidence="1" id="KW-1133">Transmembrane helix</keyword>
<name>A0ABY4N5T2_9MICO</name>